<dbReference type="Pfam" id="PF10601">
    <property type="entry name" value="zf-LITAF-like"/>
    <property type="match status" value="3"/>
</dbReference>
<evidence type="ECO:0000256" key="7">
    <source>
        <dbReference type="ARBA" id="ARBA00023136"/>
    </source>
</evidence>
<dbReference type="InterPro" id="IPR006629">
    <property type="entry name" value="LITAF"/>
</dbReference>
<evidence type="ECO:0000313" key="10">
    <source>
        <dbReference type="Proteomes" id="UP000037510"/>
    </source>
</evidence>
<dbReference type="AlphaFoldDB" id="A0A0L7L8Y5"/>
<name>A0A0L7L8Y5_OPEBR</name>
<dbReference type="PANTHER" id="PTHR23292:SF14">
    <property type="entry name" value="FI16615P1-RELATED"/>
    <property type="match status" value="1"/>
</dbReference>
<dbReference type="EMBL" id="JTDY01002156">
    <property type="protein sequence ID" value="KOB71988.1"/>
    <property type="molecule type" value="Genomic_DNA"/>
</dbReference>
<dbReference type="GO" id="GO:0031902">
    <property type="term" value="C:late endosome membrane"/>
    <property type="evidence" value="ECO:0007669"/>
    <property type="project" value="UniProtKB-SubCell"/>
</dbReference>
<gene>
    <name evidence="9" type="ORF">OBRU01_12893</name>
</gene>
<comment type="subcellular location">
    <subcellularLocation>
        <location evidence="2">Endosome membrane</location>
        <topology evidence="2">Peripheral membrane protein</topology>
    </subcellularLocation>
    <subcellularLocation>
        <location evidence="1">Late endosome membrane</location>
    </subcellularLocation>
    <subcellularLocation>
        <location evidence="3">Lysosome membrane</location>
        <topology evidence="3">Peripheral membrane protein</topology>
        <orientation evidence="3">Cytoplasmic side</orientation>
    </subcellularLocation>
</comment>
<comment type="caution">
    <text evidence="9">The sequence shown here is derived from an EMBL/GenBank/DDBJ whole genome shotgun (WGS) entry which is preliminary data.</text>
</comment>
<evidence type="ECO:0000313" key="9">
    <source>
        <dbReference type="EMBL" id="KOB71988.1"/>
    </source>
</evidence>
<accession>A0A0L7L8Y5</accession>
<comment type="similarity">
    <text evidence="4">Belongs to the CDIP1/LITAF family.</text>
</comment>
<evidence type="ECO:0000256" key="4">
    <source>
        <dbReference type="ARBA" id="ARBA00005975"/>
    </source>
</evidence>
<sequence length="209" mass="22824">MDSERYPAPGHQAHYGPTPGAQTAVVMTPAVIVTQQMGPRPTHVTCKSCHADVVTRVEANATTRTHLFALILCLIGCWPCVCVPYCVDDCMNANHYCPNCNSYIGIGPDPTQIICPSCQSPIMTRVERKATTRTHVIAVLLCVFLNFPVHQNGIVNVKMNIVAVGPEPTQVTCPSCRATVLTKIEHKATTRTHCSSLTRYVNVAIRQLL</sequence>
<evidence type="ECO:0000256" key="6">
    <source>
        <dbReference type="ARBA" id="ARBA00022833"/>
    </source>
</evidence>
<evidence type="ECO:0000256" key="3">
    <source>
        <dbReference type="ARBA" id="ARBA00004630"/>
    </source>
</evidence>
<dbReference type="InterPro" id="IPR037519">
    <property type="entry name" value="LITAF_fam"/>
</dbReference>
<evidence type="ECO:0000256" key="5">
    <source>
        <dbReference type="ARBA" id="ARBA00022723"/>
    </source>
</evidence>
<feature type="domain" description="LITAF" evidence="8">
    <location>
        <begin position="26"/>
        <end position="109"/>
    </location>
</feature>
<dbReference type="STRING" id="104452.A0A0L7L8Y5"/>
<dbReference type="Proteomes" id="UP000037510">
    <property type="component" value="Unassembled WGS sequence"/>
</dbReference>
<evidence type="ECO:0000256" key="2">
    <source>
        <dbReference type="ARBA" id="ARBA00004481"/>
    </source>
</evidence>
<dbReference type="GO" id="GO:0008270">
    <property type="term" value="F:zinc ion binding"/>
    <property type="evidence" value="ECO:0007669"/>
    <property type="project" value="TreeGrafter"/>
</dbReference>
<dbReference type="PROSITE" id="PS51837">
    <property type="entry name" value="LITAF"/>
    <property type="match status" value="1"/>
</dbReference>
<keyword evidence="10" id="KW-1185">Reference proteome</keyword>
<reference evidence="9 10" key="1">
    <citation type="journal article" date="2015" name="Genome Biol. Evol.">
        <title>The genome of winter moth (Operophtera brumata) provides a genomic perspective on sexual dimorphism and phenology.</title>
        <authorList>
            <person name="Derks M.F."/>
            <person name="Smit S."/>
            <person name="Salis L."/>
            <person name="Schijlen E."/>
            <person name="Bossers A."/>
            <person name="Mateman C."/>
            <person name="Pijl A.S."/>
            <person name="de Ridder D."/>
            <person name="Groenen M.A."/>
            <person name="Visser M.E."/>
            <person name="Megens H.J."/>
        </authorList>
    </citation>
    <scope>NUCLEOTIDE SEQUENCE [LARGE SCALE GENOMIC DNA]</scope>
    <source>
        <strain evidence="9">WM2013NL</strain>
        <tissue evidence="9">Head and thorax</tissue>
    </source>
</reference>
<keyword evidence="7" id="KW-0472">Membrane</keyword>
<evidence type="ECO:0000256" key="1">
    <source>
        <dbReference type="ARBA" id="ARBA00004414"/>
    </source>
</evidence>
<dbReference type="GO" id="GO:0005765">
    <property type="term" value="C:lysosomal membrane"/>
    <property type="evidence" value="ECO:0007669"/>
    <property type="project" value="UniProtKB-SubCell"/>
</dbReference>
<proteinExistence type="inferred from homology"/>
<protein>
    <submittedName>
        <fullName evidence="9">Lipopolysaccharide-induced tumor necrosis factor-alpha factor</fullName>
    </submittedName>
</protein>
<keyword evidence="5" id="KW-0479">Metal-binding</keyword>
<dbReference type="SMART" id="SM00714">
    <property type="entry name" value="LITAF"/>
    <property type="match status" value="2"/>
</dbReference>
<keyword evidence="6" id="KW-0862">Zinc</keyword>
<dbReference type="PANTHER" id="PTHR23292">
    <property type="entry name" value="LIPOPOLYSACCHARIDE-INDUCED TUMOR NECROSIS FACTOR-ALPHA FACTOR"/>
    <property type="match status" value="1"/>
</dbReference>
<organism evidence="9 10">
    <name type="scientific">Operophtera brumata</name>
    <name type="common">Winter moth</name>
    <name type="synonym">Phalaena brumata</name>
    <dbReference type="NCBI Taxonomy" id="104452"/>
    <lineage>
        <taxon>Eukaryota</taxon>
        <taxon>Metazoa</taxon>
        <taxon>Ecdysozoa</taxon>
        <taxon>Arthropoda</taxon>
        <taxon>Hexapoda</taxon>
        <taxon>Insecta</taxon>
        <taxon>Pterygota</taxon>
        <taxon>Neoptera</taxon>
        <taxon>Endopterygota</taxon>
        <taxon>Lepidoptera</taxon>
        <taxon>Glossata</taxon>
        <taxon>Ditrysia</taxon>
        <taxon>Geometroidea</taxon>
        <taxon>Geometridae</taxon>
        <taxon>Larentiinae</taxon>
        <taxon>Operophtera</taxon>
    </lineage>
</organism>
<evidence type="ECO:0000259" key="8">
    <source>
        <dbReference type="PROSITE" id="PS51837"/>
    </source>
</evidence>